<dbReference type="CDD" id="cd04730">
    <property type="entry name" value="NPD_like"/>
    <property type="match status" value="1"/>
</dbReference>
<evidence type="ECO:0000256" key="2">
    <source>
        <dbReference type="ARBA" id="ARBA00009881"/>
    </source>
</evidence>
<proteinExistence type="inferred from homology"/>
<accession>A0A4R8ZVJ5</accession>
<evidence type="ECO:0000256" key="4">
    <source>
        <dbReference type="ARBA" id="ARBA00022630"/>
    </source>
</evidence>
<evidence type="ECO:0000256" key="9">
    <source>
        <dbReference type="ARBA" id="ARBA00049401"/>
    </source>
</evidence>
<keyword evidence="5" id="KW-0288">FMN</keyword>
<evidence type="ECO:0000256" key="1">
    <source>
        <dbReference type="ARBA" id="ARBA00001917"/>
    </source>
</evidence>
<evidence type="ECO:0000256" key="8">
    <source>
        <dbReference type="ARBA" id="ARBA00031155"/>
    </source>
</evidence>
<evidence type="ECO:0000256" key="5">
    <source>
        <dbReference type="ARBA" id="ARBA00022643"/>
    </source>
</evidence>
<comment type="similarity">
    <text evidence="2">Belongs to the nitronate monooxygenase family. NMO class I subfamily.</text>
</comment>
<evidence type="ECO:0000256" key="3">
    <source>
        <dbReference type="ARBA" id="ARBA00022575"/>
    </source>
</evidence>
<dbReference type="GO" id="GO:0018580">
    <property type="term" value="F:nitronate monooxygenase activity"/>
    <property type="evidence" value="ECO:0007669"/>
    <property type="project" value="InterPro"/>
</dbReference>
<dbReference type="GO" id="GO:0009636">
    <property type="term" value="P:response to toxic substance"/>
    <property type="evidence" value="ECO:0007669"/>
    <property type="project" value="UniProtKB-KW"/>
</dbReference>
<dbReference type="SUPFAM" id="SSF51412">
    <property type="entry name" value="Inosine monophosphate dehydrogenase (IMPDH)"/>
    <property type="match status" value="1"/>
</dbReference>
<keyword evidence="7 10" id="KW-0503">Monooxygenase</keyword>
<dbReference type="Gene3D" id="3.20.20.70">
    <property type="entry name" value="Aldolase class I"/>
    <property type="match status" value="1"/>
</dbReference>
<dbReference type="InterPro" id="IPR013785">
    <property type="entry name" value="Aldolase_TIM"/>
</dbReference>
<keyword evidence="6" id="KW-0560">Oxidoreductase</keyword>
<keyword evidence="3" id="KW-0216">Detoxification</keyword>
<dbReference type="OrthoDB" id="9778912at2"/>
<protein>
    <recommendedName>
        <fullName evidence="8">Propionate 3-nitronate monooxygenase</fullName>
    </recommendedName>
</protein>
<dbReference type="Pfam" id="PF03060">
    <property type="entry name" value="NMO"/>
    <property type="match status" value="1"/>
</dbReference>
<keyword evidence="4" id="KW-0285">Flavoprotein</keyword>
<dbReference type="RefSeq" id="WP_134520496.1">
    <property type="nucleotide sequence ID" value="NZ_SOHE01000066.1"/>
</dbReference>
<evidence type="ECO:0000256" key="7">
    <source>
        <dbReference type="ARBA" id="ARBA00023033"/>
    </source>
</evidence>
<keyword evidence="11" id="KW-1185">Reference proteome</keyword>
<dbReference type="EMBL" id="SOHE01000066">
    <property type="protein sequence ID" value="TFD47200.1"/>
    <property type="molecule type" value="Genomic_DNA"/>
</dbReference>
<gene>
    <name evidence="10" type="ORF">E3T55_15660</name>
</gene>
<name>A0A4R8ZVJ5_9MICO</name>
<evidence type="ECO:0000256" key="6">
    <source>
        <dbReference type="ARBA" id="ARBA00023002"/>
    </source>
</evidence>
<dbReference type="PANTHER" id="PTHR42747">
    <property type="entry name" value="NITRONATE MONOOXYGENASE-RELATED"/>
    <property type="match status" value="1"/>
</dbReference>
<comment type="caution">
    <text evidence="10">The sequence shown here is derived from an EMBL/GenBank/DDBJ whole genome shotgun (WGS) entry which is preliminary data.</text>
</comment>
<dbReference type="InterPro" id="IPR004136">
    <property type="entry name" value="NMO"/>
</dbReference>
<organism evidence="10 11">
    <name type="scientific">Cryobacterium frigoriphilum</name>
    <dbReference type="NCBI Taxonomy" id="1259150"/>
    <lineage>
        <taxon>Bacteria</taxon>
        <taxon>Bacillati</taxon>
        <taxon>Actinomycetota</taxon>
        <taxon>Actinomycetes</taxon>
        <taxon>Micrococcales</taxon>
        <taxon>Microbacteriaceae</taxon>
        <taxon>Cryobacterium</taxon>
    </lineage>
</organism>
<reference evidence="10 11" key="1">
    <citation type="submission" date="2019-03" db="EMBL/GenBank/DDBJ databases">
        <title>Genomics of glacier-inhabiting Cryobacterium strains.</title>
        <authorList>
            <person name="Liu Q."/>
            <person name="Xin Y.-H."/>
        </authorList>
    </citation>
    <scope>NUCLEOTIDE SEQUENCE [LARGE SCALE GENOMIC DNA]</scope>
    <source>
        <strain evidence="10 11">Hh14</strain>
    </source>
</reference>
<dbReference type="AlphaFoldDB" id="A0A4R8ZVJ5"/>
<comment type="catalytic activity">
    <reaction evidence="9">
        <text>3 propionate 3-nitronate + 3 O2 + H2O = 3 3-oxopropanoate + 2 nitrate + nitrite + H2O2 + 3 H(+)</text>
        <dbReference type="Rhea" id="RHEA:57332"/>
        <dbReference type="ChEBI" id="CHEBI:15377"/>
        <dbReference type="ChEBI" id="CHEBI:15378"/>
        <dbReference type="ChEBI" id="CHEBI:15379"/>
        <dbReference type="ChEBI" id="CHEBI:16240"/>
        <dbReference type="ChEBI" id="CHEBI:16301"/>
        <dbReference type="ChEBI" id="CHEBI:17632"/>
        <dbReference type="ChEBI" id="CHEBI:33190"/>
        <dbReference type="ChEBI" id="CHEBI:136067"/>
    </reaction>
</comment>
<evidence type="ECO:0000313" key="10">
    <source>
        <dbReference type="EMBL" id="TFD47200.1"/>
    </source>
</evidence>
<sequence>MFTFRELALPVVAAPMAGGPSTPELVAAVSSVGGFGFLAAGYLTAAQLAADIARTRTLTDAPFGVNLFVPQASVAKIAELEAYRLELLPEAARYGVELPALAHAETAPTEQSAANAQSATTGVDDDDWDAKLAVLEASGPAVVSFTFGLPPIAVVARLHTAGIVVVATVTSVAEAAQAINVGVDVLCAQGPGAGGHRGTFDPAATLATQPLERLLDSLVALTDLPIIAAGGLSSSADVHRVLSHGAVAAQAGTAFLQSPEAGTKAAHRAALDSAEFVDTAVTRAFSGRAARGLVNRFLQAHAAAPLGYPEVNRLTAPLRAAAAAAGDPHGMALWAGTGHRLVRARPAAEITRMLAR</sequence>
<evidence type="ECO:0000313" key="11">
    <source>
        <dbReference type="Proteomes" id="UP000297447"/>
    </source>
</evidence>
<comment type="cofactor">
    <cofactor evidence="1">
        <name>FMN</name>
        <dbReference type="ChEBI" id="CHEBI:58210"/>
    </cofactor>
</comment>
<dbReference type="Proteomes" id="UP000297447">
    <property type="component" value="Unassembled WGS sequence"/>
</dbReference>
<dbReference type="PANTHER" id="PTHR42747:SF3">
    <property type="entry name" value="NITRONATE MONOOXYGENASE-RELATED"/>
    <property type="match status" value="1"/>
</dbReference>